<evidence type="ECO:0000313" key="1">
    <source>
        <dbReference type="EMBL" id="MBF4374485.1"/>
    </source>
</evidence>
<dbReference type="RefSeq" id="WP_194663915.1">
    <property type="nucleotide sequence ID" value="NZ_RDPI01000019.1"/>
</dbReference>
<dbReference type="EMBL" id="RDPI01000019">
    <property type="protein sequence ID" value="MBF4374485.1"/>
    <property type="molecule type" value="Genomic_DNA"/>
</dbReference>
<evidence type="ECO:0000313" key="2">
    <source>
        <dbReference type="Proteomes" id="UP000726136"/>
    </source>
</evidence>
<proteinExistence type="predicted"/>
<sequence length="163" mass="19006">MTWKGFTIEGSFYDLTHLRSTSYDINIDGNTVKLHVSYANHCFTDEKENGPLLFIPEGRYWCSDRYHRSKELPELIKTKLLENYAVPYMTKKGESYHYMESYDYAIFFSLSKPQGTTGELKLRVNSAYEVNDWGKGTLPKGKAKRVSWILSQRLQGKSVLKRR</sequence>
<dbReference type="Proteomes" id="UP000726136">
    <property type="component" value="Unassembled WGS sequence"/>
</dbReference>
<keyword evidence="2" id="KW-1185">Reference proteome</keyword>
<gene>
    <name evidence="1" type="ORF">EAY46_15555</name>
</gene>
<accession>A0ABR9Z9T0</accession>
<comment type="caution">
    <text evidence="1">The sequence shown here is derived from an EMBL/GenBank/DDBJ whole genome shotgun (WGS) entry which is preliminary data.</text>
</comment>
<protein>
    <submittedName>
        <fullName evidence="1">Uncharacterized protein</fullName>
    </submittedName>
</protein>
<reference evidence="1 2" key="1">
    <citation type="journal article" date="2021" name="PeerJ">
        <title>Analysis of 44 Vibrio anguillarum genomes reveals high genetic diversity.</title>
        <authorList>
            <person name="Hansen M.J."/>
            <person name="Dalsgaard I."/>
        </authorList>
    </citation>
    <scope>NUCLEOTIDE SEQUENCE [LARGE SCALE GENOMIC DNA]</scope>
    <source>
        <strain evidence="1 2">040915-1/1B</strain>
    </source>
</reference>
<organism evidence="1 2">
    <name type="scientific">Vibrio anguillarum</name>
    <name type="common">Listonella anguillarum</name>
    <dbReference type="NCBI Taxonomy" id="55601"/>
    <lineage>
        <taxon>Bacteria</taxon>
        <taxon>Pseudomonadati</taxon>
        <taxon>Pseudomonadota</taxon>
        <taxon>Gammaproteobacteria</taxon>
        <taxon>Vibrionales</taxon>
        <taxon>Vibrionaceae</taxon>
        <taxon>Vibrio</taxon>
    </lineage>
</organism>
<name>A0ABR9Z9T0_VIBAN</name>